<evidence type="ECO:0000313" key="3">
    <source>
        <dbReference type="Proteomes" id="UP000694846"/>
    </source>
</evidence>
<dbReference type="GeneID" id="112692208"/>
<keyword evidence="2" id="KW-0732">Signal</keyword>
<feature type="region of interest" description="Disordered" evidence="1">
    <location>
        <begin position="160"/>
        <end position="186"/>
    </location>
</feature>
<keyword evidence="3" id="KW-1185">Reference proteome</keyword>
<name>A0A8B8GJ31_9HEMI</name>
<feature type="chain" id="PRO_5034743070" evidence="2">
    <location>
        <begin position="23"/>
        <end position="253"/>
    </location>
</feature>
<dbReference type="RefSeq" id="XP_025422591.1">
    <property type="nucleotide sequence ID" value="XM_025566806.1"/>
</dbReference>
<gene>
    <name evidence="4" type="primary">LOC112692208</name>
</gene>
<dbReference type="OrthoDB" id="6628627at2759"/>
<feature type="compositionally biased region" description="Polar residues" evidence="1">
    <location>
        <begin position="160"/>
        <end position="173"/>
    </location>
</feature>
<evidence type="ECO:0000313" key="4">
    <source>
        <dbReference type="RefSeq" id="XP_025422591.1"/>
    </source>
</evidence>
<protein>
    <submittedName>
        <fullName evidence="4">Glycine-rich protein DOT1-like isoform X1</fullName>
    </submittedName>
</protein>
<dbReference type="AlphaFoldDB" id="A0A8B8GJ31"/>
<proteinExistence type="predicted"/>
<evidence type="ECO:0000256" key="1">
    <source>
        <dbReference type="SAM" id="MobiDB-lite"/>
    </source>
</evidence>
<dbReference type="Proteomes" id="UP000694846">
    <property type="component" value="Unplaced"/>
</dbReference>
<accession>A0A8B8GJ31</accession>
<organism evidence="3 4">
    <name type="scientific">Sipha flava</name>
    <name type="common">yellow sugarcane aphid</name>
    <dbReference type="NCBI Taxonomy" id="143950"/>
    <lineage>
        <taxon>Eukaryota</taxon>
        <taxon>Metazoa</taxon>
        <taxon>Ecdysozoa</taxon>
        <taxon>Arthropoda</taxon>
        <taxon>Hexapoda</taxon>
        <taxon>Insecta</taxon>
        <taxon>Pterygota</taxon>
        <taxon>Neoptera</taxon>
        <taxon>Paraneoptera</taxon>
        <taxon>Hemiptera</taxon>
        <taxon>Sternorrhyncha</taxon>
        <taxon>Aphidomorpha</taxon>
        <taxon>Aphidoidea</taxon>
        <taxon>Aphididae</taxon>
        <taxon>Sipha</taxon>
    </lineage>
</organism>
<sequence>MTHNNSFKTMFTIAMIVGVALAAPRPDKPDISNEIIPSGGFTVKNGETVGASWGGFHASASLADDGSAVASAGGNGLGASSGYGVGGVGAGAGLYGTGVASESGSSAGFPGKPAAGGYGNGGKPAGGSSHQGGLGNGFFDKIFAIPINVLQSVNTYLNQKQQMQSGHPGTSAQGHHDNNGGAAFAASASSAGEASYGGSVKAPAAHAGADYGHESAGHGKPGSPMMVHTKTNYDDIFNIPITALRSVQNLLNG</sequence>
<evidence type="ECO:0000256" key="2">
    <source>
        <dbReference type="SAM" id="SignalP"/>
    </source>
</evidence>
<feature type="signal peptide" evidence="2">
    <location>
        <begin position="1"/>
        <end position="22"/>
    </location>
</feature>
<reference evidence="4" key="1">
    <citation type="submission" date="2025-08" db="UniProtKB">
        <authorList>
            <consortium name="RefSeq"/>
        </authorList>
    </citation>
    <scope>IDENTIFICATION</scope>
    <source>
        <tissue evidence="4">Whole body</tissue>
    </source>
</reference>